<organism evidence="1 2">
    <name type="scientific">Neisseria weixii</name>
    <dbReference type="NCBI Taxonomy" id="1853276"/>
    <lineage>
        <taxon>Bacteria</taxon>
        <taxon>Pseudomonadati</taxon>
        <taxon>Pseudomonadota</taxon>
        <taxon>Betaproteobacteria</taxon>
        <taxon>Neisseriales</taxon>
        <taxon>Neisseriaceae</taxon>
        <taxon>Neisseria</taxon>
    </lineage>
</organism>
<proteinExistence type="predicted"/>
<gene>
    <name evidence="1" type="ORF">EGK74_02340</name>
</gene>
<accession>A0A3N4N484</accession>
<evidence type="ECO:0000313" key="2">
    <source>
        <dbReference type="Proteomes" id="UP000272412"/>
    </source>
</evidence>
<dbReference type="AlphaFoldDB" id="A0A3N4N484"/>
<dbReference type="EMBL" id="RPFL01000004">
    <property type="protein sequence ID" value="RPD90155.1"/>
    <property type="molecule type" value="Genomic_DNA"/>
</dbReference>
<protein>
    <submittedName>
        <fullName evidence="1">Uncharacterized protein</fullName>
    </submittedName>
</protein>
<sequence>MHVFLYIFIFKIYSYIFIGRDLNFWHALCLIDSKKQNGAQENNGNLLGFFMKKANILRGNHQTGNRCDTQQ</sequence>
<dbReference type="Proteomes" id="UP000272412">
    <property type="component" value="Unassembled WGS sequence"/>
</dbReference>
<keyword evidence="2" id="KW-1185">Reference proteome</keyword>
<name>A0A3N4N484_9NEIS</name>
<reference evidence="1 2" key="1">
    <citation type="submission" date="2018-11" db="EMBL/GenBank/DDBJ databases">
        <title>Neisseria weixii sp. nov. isolated from the rectal contents of plateau pika (Ochotona cruzoniae).</title>
        <authorList>
            <person name="Zhang G."/>
        </authorList>
    </citation>
    <scope>NUCLEOTIDE SEQUENCE [LARGE SCALE GENOMIC DNA]</scope>
    <source>
        <strain evidence="1 2">10009</strain>
    </source>
</reference>
<comment type="caution">
    <text evidence="1">The sequence shown here is derived from an EMBL/GenBank/DDBJ whole genome shotgun (WGS) entry which is preliminary data.</text>
</comment>
<evidence type="ECO:0000313" key="1">
    <source>
        <dbReference type="EMBL" id="RPD90155.1"/>
    </source>
</evidence>